<keyword evidence="1" id="KW-0812">Transmembrane</keyword>
<dbReference type="EMBL" id="WHSC02000002">
    <property type="protein sequence ID" value="MDO6120441.1"/>
    <property type="molecule type" value="Genomic_DNA"/>
</dbReference>
<evidence type="ECO:0000313" key="3">
    <source>
        <dbReference type="Proteomes" id="UP001177080"/>
    </source>
</evidence>
<name>A0ABT8XAZ2_9HYPH</name>
<keyword evidence="1" id="KW-0472">Membrane</keyword>
<evidence type="ECO:0000313" key="2">
    <source>
        <dbReference type="EMBL" id="MDO6120441.1"/>
    </source>
</evidence>
<proteinExistence type="predicted"/>
<keyword evidence="3" id="KW-1185">Reference proteome</keyword>
<evidence type="ECO:0000256" key="1">
    <source>
        <dbReference type="SAM" id="Phobius"/>
    </source>
</evidence>
<comment type="caution">
    <text evidence="2">The sequence shown here is derived from an EMBL/GenBank/DDBJ whole genome shotgun (WGS) entry which is preliminary data.</text>
</comment>
<sequence>MTLPDIADGIVVSRPDIGQRPAGKQVRYGMRRLGLAGLMMLFSNSMGFADAFTYVGMSPHCNDRIFTPNISDLQPLLTKGAPALLAE</sequence>
<accession>A0ABT8XAZ2</accession>
<dbReference type="Proteomes" id="UP001177080">
    <property type="component" value="Unassembled WGS sequence"/>
</dbReference>
<gene>
    <name evidence="2" type="ORF">GB928_004520</name>
</gene>
<organism evidence="2 3">
    <name type="scientific">Shinella curvata</name>
    <dbReference type="NCBI Taxonomy" id="1817964"/>
    <lineage>
        <taxon>Bacteria</taxon>
        <taxon>Pseudomonadati</taxon>
        <taxon>Pseudomonadota</taxon>
        <taxon>Alphaproteobacteria</taxon>
        <taxon>Hyphomicrobiales</taxon>
        <taxon>Rhizobiaceae</taxon>
        <taxon>Shinella</taxon>
    </lineage>
</organism>
<protein>
    <submittedName>
        <fullName evidence="2">Uncharacterized protein</fullName>
    </submittedName>
</protein>
<dbReference type="RefSeq" id="WP_244762100.1">
    <property type="nucleotide sequence ID" value="NZ_JALJCJ010000004.1"/>
</dbReference>
<keyword evidence="1" id="KW-1133">Transmembrane helix</keyword>
<reference evidence="2" key="1">
    <citation type="submission" date="2022-04" db="EMBL/GenBank/DDBJ databases">
        <title>Shinella lacus sp. nov., a novel member of the genus Shinella from water.</title>
        <authorList>
            <person name="Deng Y."/>
        </authorList>
    </citation>
    <scope>NUCLEOTIDE SEQUENCE</scope>
    <source>
        <strain evidence="2">JCM 31239</strain>
    </source>
</reference>
<feature type="transmembrane region" description="Helical" evidence="1">
    <location>
        <begin position="33"/>
        <end position="57"/>
    </location>
</feature>